<dbReference type="AlphaFoldDB" id="A0A1D6M0H6"/>
<protein>
    <submittedName>
        <fullName evidence="1">T-complex protein 1 subunit epsilon</fullName>
    </submittedName>
</protein>
<dbReference type="InParanoid" id="A0A1D6M0H6"/>
<reference evidence="1" key="1">
    <citation type="submission" date="2015-12" db="EMBL/GenBank/DDBJ databases">
        <title>Update maize B73 reference genome by single molecule sequencing technologies.</title>
        <authorList>
            <consortium name="Maize Genome Sequencing Project"/>
            <person name="Ware D."/>
        </authorList>
    </citation>
    <scope>NUCLEOTIDE SEQUENCE</scope>
    <source>
        <tissue evidence="1">Seedling</tissue>
    </source>
</reference>
<gene>
    <name evidence="1" type="ORF">ZEAMMB73_Zm00001d037785</name>
</gene>
<dbReference type="EMBL" id="CM000782">
    <property type="protein sequence ID" value="AQK84803.1"/>
    <property type="molecule type" value="Genomic_DNA"/>
</dbReference>
<dbReference type="IntAct" id="A0A1D6M0H6">
    <property type="interactions" value="18"/>
</dbReference>
<dbReference type="EMBL" id="CM000782">
    <property type="protein sequence ID" value="AQK84806.1"/>
    <property type="molecule type" value="Genomic_DNA"/>
</dbReference>
<evidence type="ECO:0000313" key="1">
    <source>
        <dbReference type="EMBL" id="AQK84803.1"/>
    </source>
</evidence>
<accession>A0A1D6M0H6</accession>
<sequence length="200" mass="22232">MSGYDDIPSLITNSIAAPPSLPPSIECIKTTSVPITTATKILTTLPLPASATTQAPSVPIHQIAFPHSPSPIPGPYCSTSMGPFLEAPSHTHGVTRFHKLSFPTFDGKDDPFGWLNRCDQFFRSQRTLEGDKVWPASYHMVGAAQTWYYMLELNLELPISWPHFKELCHNTSTLRYNTILWAHWHASIFAPPSRNTESVS</sequence>
<name>A0A1D6M0H6_MAIZE</name>
<proteinExistence type="predicted"/>
<organism evidence="1">
    <name type="scientific">Zea mays</name>
    <name type="common">Maize</name>
    <dbReference type="NCBI Taxonomy" id="4577"/>
    <lineage>
        <taxon>Eukaryota</taxon>
        <taxon>Viridiplantae</taxon>
        <taxon>Streptophyta</taxon>
        <taxon>Embryophyta</taxon>
        <taxon>Tracheophyta</taxon>
        <taxon>Spermatophyta</taxon>
        <taxon>Magnoliopsida</taxon>
        <taxon>Liliopsida</taxon>
        <taxon>Poales</taxon>
        <taxon>Poaceae</taxon>
        <taxon>PACMAD clade</taxon>
        <taxon>Panicoideae</taxon>
        <taxon>Andropogonodae</taxon>
        <taxon>Andropogoneae</taxon>
        <taxon>Tripsacinae</taxon>
        <taxon>Zea</taxon>
    </lineage>
</organism>
<dbReference type="EMBL" id="CM000782">
    <property type="protein sequence ID" value="AQK84805.1"/>
    <property type="molecule type" value="Genomic_DNA"/>
</dbReference>